<dbReference type="RefSeq" id="WP_379285405.1">
    <property type="nucleotide sequence ID" value="NZ_JBHTIU010000001.1"/>
</dbReference>
<comment type="caution">
    <text evidence="2">The sequence shown here is derived from an EMBL/GenBank/DDBJ whole genome shotgun (WGS) entry which is preliminary data.</text>
</comment>
<feature type="domain" description="Peptidase M20 dimerisation" evidence="1">
    <location>
        <begin position="186"/>
        <end position="279"/>
    </location>
</feature>
<evidence type="ECO:0000313" key="2">
    <source>
        <dbReference type="EMBL" id="MFD0867631.1"/>
    </source>
</evidence>
<dbReference type="InterPro" id="IPR036264">
    <property type="entry name" value="Bact_exopeptidase_dim_dom"/>
</dbReference>
<keyword evidence="3" id="KW-1185">Reference proteome</keyword>
<dbReference type="PIRSF" id="PIRSF005962">
    <property type="entry name" value="Pept_M20D_amidohydro"/>
    <property type="match status" value="1"/>
</dbReference>
<dbReference type="Pfam" id="PF07687">
    <property type="entry name" value="M20_dimer"/>
    <property type="match status" value="1"/>
</dbReference>
<dbReference type="Proteomes" id="UP001597120">
    <property type="component" value="Unassembled WGS sequence"/>
</dbReference>
<dbReference type="InterPro" id="IPR017439">
    <property type="entry name" value="Amidohydrolase"/>
</dbReference>
<dbReference type="Pfam" id="PF01546">
    <property type="entry name" value="Peptidase_M20"/>
    <property type="match status" value="1"/>
</dbReference>
<evidence type="ECO:0000259" key="1">
    <source>
        <dbReference type="Pfam" id="PF07687"/>
    </source>
</evidence>
<accession>A0ABW3D2K1</accession>
<sequence>MDVEQRLERIYPEMVRWRRHLHRHPELSYQEKETSEFVAGRLEGLGLEVRRNVGGYGVTALLRGGRPGPTVALRADMDALPIQDEKKIDYASQVPGVMHACGHDAHTAQLLGVATILSEIRDSLKGNIRFIFQPAEEISPGGALPMISDRVLEDVDVIYGVHLWSPFPVGYAYCKAGPMMANADEIAIEISGRGGHGGLPHETVDSIVVGSHLVVNLQTVVSRNIDPTVPAVVSIGSFQAGSGFNVIADQCILHGTVRTFDPATREQIRRRIADITEQTCAMHGAKFHWEYKEGYPAVVNDAAETERFFRVGKELYGPERIRTCPQIMAGEDFSYYLERVPGCFVFVGAGAPEQAAPIPHHHPLFDIEELSMKQAARLLIGLSIDFLEEHSRK</sequence>
<dbReference type="PANTHER" id="PTHR11014:SF63">
    <property type="entry name" value="METALLOPEPTIDASE, PUTATIVE (AFU_ORTHOLOGUE AFUA_6G09600)-RELATED"/>
    <property type="match status" value="1"/>
</dbReference>
<gene>
    <name evidence="2" type="ORF">ACFQ03_00535</name>
</gene>
<dbReference type="InterPro" id="IPR002933">
    <property type="entry name" value="Peptidase_M20"/>
</dbReference>
<dbReference type="NCBIfam" id="TIGR01891">
    <property type="entry name" value="amidohydrolases"/>
    <property type="match status" value="1"/>
</dbReference>
<dbReference type="InterPro" id="IPR011650">
    <property type="entry name" value="Peptidase_M20_dimer"/>
</dbReference>
<dbReference type="CDD" id="cd08021">
    <property type="entry name" value="M20_Acy1_YhaA-like"/>
    <property type="match status" value="1"/>
</dbReference>
<dbReference type="Gene3D" id="3.40.630.10">
    <property type="entry name" value="Zn peptidases"/>
    <property type="match status" value="1"/>
</dbReference>
<dbReference type="Gene3D" id="3.30.70.360">
    <property type="match status" value="1"/>
</dbReference>
<dbReference type="SUPFAM" id="SSF53187">
    <property type="entry name" value="Zn-dependent exopeptidases"/>
    <property type="match status" value="1"/>
</dbReference>
<evidence type="ECO:0000313" key="3">
    <source>
        <dbReference type="Proteomes" id="UP001597120"/>
    </source>
</evidence>
<dbReference type="EMBL" id="JBHTIU010000001">
    <property type="protein sequence ID" value="MFD0867631.1"/>
    <property type="molecule type" value="Genomic_DNA"/>
</dbReference>
<reference evidence="3" key="1">
    <citation type="journal article" date="2019" name="Int. J. Syst. Evol. Microbiol.">
        <title>The Global Catalogue of Microorganisms (GCM) 10K type strain sequencing project: providing services to taxonomists for standard genome sequencing and annotation.</title>
        <authorList>
            <consortium name="The Broad Institute Genomics Platform"/>
            <consortium name="The Broad Institute Genome Sequencing Center for Infectious Disease"/>
            <person name="Wu L."/>
            <person name="Ma J."/>
        </authorList>
    </citation>
    <scope>NUCLEOTIDE SEQUENCE [LARGE SCALE GENOMIC DNA]</scope>
    <source>
        <strain evidence="3">CCUG 57263</strain>
    </source>
</reference>
<proteinExistence type="predicted"/>
<protein>
    <submittedName>
        <fullName evidence="2">M20 family metallopeptidase</fullName>
    </submittedName>
</protein>
<name>A0ABW3D2K1_9BACL</name>
<dbReference type="SUPFAM" id="SSF55031">
    <property type="entry name" value="Bacterial exopeptidase dimerisation domain"/>
    <property type="match status" value="1"/>
</dbReference>
<dbReference type="PANTHER" id="PTHR11014">
    <property type="entry name" value="PEPTIDASE M20 FAMILY MEMBER"/>
    <property type="match status" value="1"/>
</dbReference>
<organism evidence="2 3">
    <name type="scientific">Paenibacillus residui</name>
    <dbReference type="NCBI Taxonomy" id="629724"/>
    <lineage>
        <taxon>Bacteria</taxon>
        <taxon>Bacillati</taxon>
        <taxon>Bacillota</taxon>
        <taxon>Bacilli</taxon>
        <taxon>Bacillales</taxon>
        <taxon>Paenibacillaceae</taxon>
        <taxon>Paenibacillus</taxon>
    </lineage>
</organism>